<dbReference type="Proteomes" id="UP001428290">
    <property type="component" value="Unassembled WGS sequence"/>
</dbReference>
<name>A0ABP9X3R2_9CHLR</name>
<accession>A0ABP9X3R2</accession>
<reference evidence="1 2" key="1">
    <citation type="submission" date="2024-02" db="EMBL/GenBank/DDBJ databases">
        <title>Herpetosiphon gulosus NBRC 112829.</title>
        <authorList>
            <person name="Ichikawa N."/>
            <person name="Katano-Makiyama Y."/>
            <person name="Hidaka K."/>
        </authorList>
    </citation>
    <scope>NUCLEOTIDE SEQUENCE [LARGE SCALE GENOMIC DNA]</scope>
    <source>
        <strain evidence="1 2">NBRC 112829</strain>
    </source>
</reference>
<comment type="caution">
    <text evidence="1">The sequence shown here is derived from an EMBL/GenBank/DDBJ whole genome shotgun (WGS) entry which is preliminary data.</text>
</comment>
<evidence type="ECO:0000313" key="1">
    <source>
        <dbReference type="EMBL" id="GAA5530042.1"/>
    </source>
</evidence>
<dbReference type="PANTHER" id="PTHR40393:SF1">
    <property type="entry name" value="LYSINE BIOSYNTHESIS PROTEIN-RELATED"/>
    <property type="match status" value="1"/>
</dbReference>
<dbReference type="CDD" id="cd13946">
    <property type="entry name" value="LysW"/>
    <property type="match status" value="1"/>
</dbReference>
<keyword evidence="2" id="KW-1185">Reference proteome</keyword>
<dbReference type="RefSeq" id="WP_345723628.1">
    <property type="nucleotide sequence ID" value="NZ_BAABRU010000014.1"/>
</dbReference>
<dbReference type="InterPro" id="IPR005906">
    <property type="entry name" value="LysW"/>
</dbReference>
<protein>
    <submittedName>
        <fullName evidence="1">Alpha-aminoadipate carrier protein LysW</fullName>
    </submittedName>
</protein>
<dbReference type="EMBL" id="BAABRU010000014">
    <property type="protein sequence ID" value="GAA5530042.1"/>
    <property type="molecule type" value="Genomic_DNA"/>
</dbReference>
<proteinExistence type="predicted"/>
<organism evidence="1 2">
    <name type="scientific">Herpetosiphon gulosus</name>
    <dbReference type="NCBI Taxonomy" id="1973496"/>
    <lineage>
        <taxon>Bacteria</taxon>
        <taxon>Bacillati</taxon>
        <taxon>Chloroflexota</taxon>
        <taxon>Chloroflexia</taxon>
        <taxon>Herpetosiphonales</taxon>
        <taxon>Herpetosiphonaceae</taxon>
        <taxon>Herpetosiphon</taxon>
    </lineage>
</organism>
<dbReference type="Gene3D" id="2.20.28.160">
    <property type="match status" value="1"/>
</dbReference>
<gene>
    <name evidence="1" type="primary">lysW</name>
    <name evidence="1" type="ORF">Hgul01_03856</name>
</gene>
<sequence>MSAACPECEATIALAADILDGEIVPCPDCGAELEVVSLNPVVLELAPEVEEDWGE</sequence>
<dbReference type="NCBIfam" id="TIGR01206">
    <property type="entry name" value="lysW"/>
    <property type="match status" value="1"/>
</dbReference>
<evidence type="ECO:0000313" key="2">
    <source>
        <dbReference type="Proteomes" id="UP001428290"/>
    </source>
</evidence>
<dbReference type="PANTHER" id="PTHR40393">
    <property type="entry name" value="LYSINE BIOSYNTHESIS PROTEIN-RELATED-RELATED"/>
    <property type="match status" value="1"/>
</dbReference>
<dbReference type="Pfam" id="PF21344">
    <property type="entry name" value="Zn_ribbon_LysW"/>
    <property type="match status" value="1"/>
</dbReference>